<keyword evidence="2" id="KW-1185">Reference proteome</keyword>
<organism evidence="1 2">
    <name type="scientific">Streptomyces shaanxiensis</name>
    <dbReference type="NCBI Taxonomy" id="653357"/>
    <lineage>
        <taxon>Bacteria</taxon>
        <taxon>Bacillati</taxon>
        <taxon>Actinomycetota</taxon>
        <taxon>Actinomycetes</taxon>
        <taxon>Kitasatosporales</taxon>
        <taxon>Streptomycetaceae</taxon>
        <taxon>Streptomyces</taxon>
    </lineage>
</organism>
<evidence type="ECO:0000313" key="2">
    <source>
        <dbReference type="Proteomes" id="UP001499984"/>
    </source>
</evidence>
<sequence length="111" mass="11089">MDGLDVAAVAGGALTGAGTVTVARSALTDAVQEAVAAGRGVGADHAAVSLNRVATSNSLIRADANSQGRSQSCAPMPRTATTCPANTLNAAPLRRSYPIPGVTWRSPSPFT</sequence>
<proteinExistence type="predicted"/>
<protein>
    <submittedName>
        <fullName evidence="1">Uncharacterized protein</fullName>
    </submittedName>
</protein>
<evidence type="ECO:0000313" key="1">
    <source>
        <dbReference type="EMBL" id="GAA4039724.1"/>
    </source>
</evidence>
<dbReference type="Proteomes" id="UP001499984">
    <property type="component" value="Unassembled WGS sequence"/>
</dbReference>
<dbReference type="EMBL" id="BAAAZY010000003">
    <property type="protein sequence ID" value="GAA4039724.1"/>
    <property type="molecule type" value="Genomic_DNA"/>
</dbReference>
<comment type="caution">
    <text evidence="1">The sequence shown here is derived from an EMBL/GenBank/DDBJ whole genome shotgun (WGS) entry which is preliminary data.</text>
</comment>
<accession>A0ABP7UBE1</accession>
<name>A0ABP7UBE1_9ACTN</name>
<reference evidence="2" key="1">
    <citation type="journal article" date="2019" name="Int. J. Syst. Evol. Microbiol.">
        <title>The Global Catalogue of Microorganisms (GCM) 10K type strain sequencing project: providing services to taxonomists for standard genome sequencing and annotation.</title>
        <authorList>
            <consortium name="The Broad Institute Genomics Platform"/>
            <consortium name="The Broad Institute Genome Sequencing Center for Infectious Disease"/>
            <person name="Wu L."/>
            <person name="Ma J."/>
        </authorList>
    </citation>
    <scope>NUCLEOTIDE SEQUENCE [LARGE SCALE GENOMIC DNA]</scope>
    <source>
        <strain evidence="2">JCM 16925</strain>
    </source>
</reference>
<gene>
    <name evidence="1" type="ORF">GCM10022233_05320</name>
</gene>